<dbReference type="Pfam" id="PF00682">
    <property type="entry name" value="HMGL-like"/>
    <property type="match status" value="1"/>
</dbReference>
<evidence type="ECO:0000256" key="7">
    <source>
        <dbReference type="ARBA" id="ARBA00048263"/>
    </source>
</evidence>
<comment type="caution">
    <text evidence="11">The sequence shown here is derived from an EMBL/GenBank/DDBJ whole genome shotgun (WGS) entry which is preliminary data.</text>
</comment>
<organism evidence="11 12">
    <name type="scientific">Sulfobacillus benefaciens</name>
    <dbReference type="NCBI Taxonomy" id="453960"/>
    <lineage>
        <taxon>Bacteria</taxon>
        <taxon>Bacillati</taxon>
        <taxon>Bacillota</taxon>
        <taxon>Clostridia</taxon>
        <taxon>Eubacteriales</taxon>
        <taxon>Clostridiales Family XVII. Incertae Sedis</taxon>
        <taxon>Sulfobacillus</taxon>
    </lineage>
</organism>
<evidence type="ECO:0000313" key="11">
    <source>
        <dbReference type="EMBL" id="PSR35010.1"/>
    </source>
</evidence>
<dbReference type="Pfam" id="PF22617">
    <property type="entry name" value="HCS_D2"/>
    <property type="match status" value="1"/>
</dbReference>
<dbReference type="InterPro" id="IPR054691">
    <property type="entry name" value="LeuA/HCS_post-cat"/>
</dbReference>
<dbReference type="PANTHER" id="PTHR43538">
    <property type="entry name" value="ALPHA-IPM SYNTHASE/HOMOCITRATE SYNTHASE"/>
    <property type="match status" value="1"/>
</dbReference>
<dbReference type="Proteomes" id="UP000242972">
    <property type="component" value="Unassembled WGS sequence"/>
</dbReference>
<dbReference type="Gene3D" id="3.30.160.270">
    <property type="match status" value="1"/>
</dbReference>
<dbReference type="InterPro" id="IPR002034">
    <property type="entry name" value="AIPM/Hcit_synth_CS"/>
</dbReference>
<evidence type="ECO:0000313" key="12">
    <source>
        <dbReference type="Proteomes" id="UP000242972"/>
    </source>
</evidence>
<dbReference type="Gene3D" id="1.10.238.260">
    <property type="match status" value="1"/>
</dbReference>
<dbReference type="GO" id="GO:0003852">
    <property type="term" value="F:2-isopropylmalate synthase activity"/>
    <property type="evidence" value="ECO:0007669"/>
    <property type="project" value="InterPro"/>
</dbReference>
<evidence type="ECO:0000256" key="1">
    <source>
        <dbReference type="ARBA" id="ARBA00004743"/>
    </source>
</evidence>
<dbReference type="SMART" id="SM00917">
    <property type="entry name" value="LeuA_dimer"/>
    <property type="match status" value="1"/>
</dbReference>
<evidence type="ECO:0000256" key="2">
    <source>
        <dbReference type="ARBA" id="ARBA00006154"/>
    </source>
</evidence>
<evidence type="ECO:0000256" key="5">
    <source>
        <dbReference type="ARBA" id="ARBA00022679"/>
    </source>
</evidence>
<name>A0A2T2XKJ0_9FIRM</name>
<dbReference type="Pfam" id="PF08502">
    <property type="entry name" value="LeuA_dimer"/>
    <property type="match status" value="1"/>
</dbReference>
<evidence type="ECO:0000259" key="10">
    <source>
        <dbReference type="PROSITE" id="PS50991"/>
    </source>
</evidence>
<feature type="domain" description="Pyruvate carboxyltransferase" evidence="10">
    <location>
        <begin position="4"/>
        <end position="271"/>
    </location>
</feature>
<comment type="catalytic activity">
    <reaction evidence="7">
        <text>pyruvate + acetyl-CoA + H2O = (3R)-citramalate + CoA + H(+)</text>
        <dbReference type="Rhea" id="RHEA:19045"/>
        <dbReference type="ChEBI" id="CHEBI:15361"/>
        <dbReference type="ChEBI" id="CHEBI:15377"/>
        <dbReference type="ChEBI" id="CHEBI:15378"/>
        <dbReference type="ChEBI" id="CHEBI:30934"/>
        <dbReference type="ChEBI" id="CHEBI:57287"/>
        <dbReference type="ChEBI" id="CHEBI:57288"/>
        <dbReference type="EC" id="2.3.3.21"/>
    </reaction>
</comment>
<gene>
    <name evidence="11" type="ORF">C7B46_02285</name>
</gene>
<dbReference type="NCBIfam" id="TIGR00977">
    <property type="entry name" value="citramal_synth"/>
    <property type="match status" value="1"/>
</dbReference>
<reference evidence="11 12" key="1">
    <citation type="journal article" date="2014" name="BMC Genomics">
        <title>Comparison of environmental and isolate Sulfobacillus genomes reveals diverse carbon, sulfur, nitrogen, and hydrogen metabolisms.</title>
        <authorList>
            <person name="Justice N.B."/>
            <person name="Norman A."/>
            <person name="Brown C.T."/>
            <person name="Singh A."/>
            <person name="Thomas B.C."/>
            <person name="Banfield J.F."/>
        </authorList>
    </citation>
    <scope>NUCLEOTIDE SEQUENCE [LARGE SCALE GENOMIC DNA]</scope>
    <source>
        <strain evidence="11">AMDSBA4</strain>
    </source>
</reference>
<comment type="similarity">
    <text evidence="2 9">Belongs to the alpha-IPM synthase/homocitrate synthase family.</text>
</comment>
<dbReference type="EMBL" id="PXYW01000004">
    <property type="protein sequence ID" value="PSR35010.1"/>
    <property type="molecule type" value="Genomic_DNA"/>
</dbReference>
<dbReference type="SUPFAM" id="SSF51569">
    <property type="entry name" value="Aldolase"/>
    <property type="match status" value="1"/>
</dbReference>
<dbReference type="GO" id="GO:0043714">
    <property type="term" value="F:(R)-citramalate synthase activity"/>
    <property type="evidence" value="ECO:0007669"/>
    <property type="project" value="UniProtKB-UniRule"/>
</dbReference>
<dbReference type="InterPro" id="IPR036230">
    <property type="entry name" value="LeuA_allosteric_dom_sf"/>
</dbReference>
<evidence type="ECO:0000256" key="4">
    <source>
        <dbReference type="ARBA" id="ARBA00022624"/>
    </source>
</evidence>
<dbReference type="PANTHER" id="PTHR43538:SF1">
    <property type="entry name" value="(R)-CITRAMALATE SYNTHASE"/>
    <property type="match status" value="1"/>
</dbReference>
<sequence length="525" mass="57861">MARVYLYDTTLRDGTQRRGLSLSLEDKVQIAELLDDYGMDFIEGGWPASNPKDTAFFERTRGKLATSQVAAFGSTRRKGLSVEQDASLRSILELEVPVATLFGKASVFQVEKILETDREENLRMVEESVKFLVDHGVMVIFDAEHFFDGLKADPDYALAVLSAAEAGGASWLVLCDTNGGSLPSWIRHGVEASRMVSRLPLGIHAHNDAGLAVANSLEAVDAGATMVQGTINGYGERCGNANLCTIWPNLVWKMGLEAGRRERLSDLTRLSRTVAEIANLAPDDGAPYVGENAFSHKAGVHAGAVRKHPEAYEHIDPALVGQNRRILVSELSGRSNLLYHFDDLLNAEQIQALVEQVKQLEAEGYQFEDAESSMRLMVEKSLDHVPSYYGVDRFHVSVTHDSSSICEATVRVTIGDSRFVEVGEGAGPVHALDEAMRKALTQMYPILRELRLTDYKVRVLDGRDATSAAVRVWIRSEYGDRVIQTVGVSRNILVASWQALLDAIDYLLWSENVSSRHVFEAAPAR</sequence>
<evidence type="ECO:0000256" key="9">
    <source>
        <dbReference type="RuleBase" id="RU003523"/>
    </source>
</evidence>
<keyword evidence="6" id="KW-0100">Branched-chain amino acid biosynthesis</keyword>
<evidence type="ECO:0000256" key="3">
    <source>
        <dbReference type="ARBA" id="ARBA00022605"/>
    </source>
</evidence>
<proteinExistence type="inferred from homology"/>
<accession>A0A2T2XKJ0</accession>
<dbReference type="PROSITE" id="PS00816">
    <property type="entry name" value="AIPM_HOMOCIT_SYNTH_2"/>
    <property type="match status" value="1"/>
</dbReference>
<comment type="pathway">
    <text evidence="1">Amino-acid biosynthesis; L-isoleucine biosynthesis; 2-oxobutanoate from pyruvate: step 1/3.</text>
</comment>
<dbReference type="SUPFAM" id="SSF110921">
    <property type="entry name" value="2-isopropylmalate synthase LeuA, allosteric (dimerisation) domain"/>
    <property type="match status" value="1"/>
</dbReference>
<keyword evidence="3" id="KW-0028">Amino-acid biosynthesis</keyword>
<dbReference type="EC" id="2.3.3.21" evidence="8"/>
<dbReference type="AlphaFoldDB" id="A0A2T2XKJ0"/>
<protein>
    <recommendedName>
        <fullName evidence="8">Citramalate synthase</fullName>
        <ecNumber evidence="8">2.3.3.21</ecNumber>
    </recommendedName>
</protein>
<dbReference type="InterPro" id="IPR013785">
    <property type="entry name" value="Aldolase_TIM"/>
</dbReference>
<dbReference type="PROSITE" id="PS50991">
    <property type="entry name" value="PYR_CT"/>
    <property type="match status" value="1"/>
</dbReference>
<dbReference type="InterPro" id="IPR005675">
    <property type="entry name" value="Citramal_synthase"/>
</dbReference>
<keyword evidence="5 9" id="KW-0808">Transferase</keyword>
<dbReference type="Gene3D" id="3.20.20.70">
    <property type="entry name" value="Aldolase class I"/>
    <property type="match status" value="1"/>
</dbReference>
<dbReference type="GO" id="GO:0009098">
    <property type="term" value="P:L-leucine biosynthetic process"/>
    <property type="evidence" value="ECO:0007669"/>
    <property type="project" value="InterPro"/>
</dbReference>
<keyword evidence="4" id="KW-0412">Isoleucine biosynthesis</keyword>
<evidence type="ECO:0000256" key="8">
    <source>
        <dbReference type="NCBIfam" id="TIGR00977"/>
    </source>
</evidence>
<dbReference type="GO" id="GO:0009097">
    <property type="term" value="P:isoleucine biosynthetic process"/>
    <property type="evidence" value="ECO:0007669"/>
    <property type="project" value="UniProtKB-UniRule"/>
</dbReference>
<dbReference type="InterPro" id="IPR000891">
    <property type="entry name" value="PYR_CT"/>
</dbReference>
<dbReference type="CDD" id="cd07941">
    <property type="entry name" value="DRE_TIM_LeuA3"/>
    <property type="match status" value="1"/>
</dbReference>
<dbReference type="UniPathway" id="UPA00047">
    <property type="reaction ID" value="UER00066"/>
</dbReference>
<evidence type="ECO:0000256" key="6">
    <source>
        <dbReference type="ARBA" id="ARBA00023304"/>
    </source>
</evidence>
<dbReference type="PROSITE" id="PS00815">
    <property type="entry name" value="AIPM_HOMOCIT_SYNTH_1"/>
    <property type="match status" value="1"/>
</dbReference>
<dbReference type="InterPro" id="IPR013709">
    <property type="entry name" value="2-isopropylmalate_synth_dimer"/>
</dbReference>